<dbReference type="Proteomes" id="UP000177152">
    <property type="component" value="Unassembled WGS sequence"/>
</dbReference>
<dbReference type="CDD" id="cd00317">
    <property type="entry name" value="cyclophilin"/>
    <property type="match status" value="1"/>
</dbReference>
<protein>
    <recommendedName>
        <fullName evidence="5">Peptidyl-prolyl cis-trans isomerase</fullName>
        <shortName evidence="5">PPIase</shortName>
        <ecNumber evidence="5">5.2.1.8</ecNumber>
    </recommendedName>
</protein>
<proteinExistence type="inferred from homology"/>
<dbReference type="InterPro" id="IPR024936">
    <property type="entry name" value="Cyclophilin-type_PPIase"/>
</dbReference>
<keyword evidence="3 5" id="KW-0697">Rotamase</keyword>
<keyword evidence="4 5" id="KW-0413">Isomerase</keyword>
<evidence type="ECO:0000256" key="2">
    <source>
        <dbReference type="ARBA" id="ARBA00007365"/>
    </source>
</evidence>
<gene>
    <name evidence="7" type="ORF">A2633_00870</name>
</gene>
<dbReference type="PANTHER" id="PTHR45625">
    <property type="entry name" value="PEPTIDYL-PROLYL CIS-TRANS ISOMERASE-RELATED"/>
    <property type="match status" value="1"/>
</dbReference>
<dbReference type="Gene3D" id="2.40.100.10">
    <property type="entry name" value="Cyclophilin-like"/>
    <property type="match status" value="1"/>
</dbReference>
<evidence type="ECO:0000256" key="3">
    <source>
        <dbReference type="ARBA" id="ARBA00023110"/>
    </source>
</evidence>
<feature type="domain" description="PPIase cyclophilin-type" evidence="6">
    <location>
        <begin position="1"/>
        <end position="155"/>
    </location>
</feature>
<evidence type="ECO:0000256" key="5">
    <source>
        <dbReference type="RuleBase" id="RU363019"/>
    </source>
</evidence>
<comment type="caution">
    <text evidence="7">The sequence shown here is derived from an EMBL/GenBank/DDBJ whole genome shotgun (WGS) entry which is preliminary data.</text>
</comment>
<dbReference type="PROSITE" id="PS50072">
    <property type="entry name" value="CSA_PPIASE_2"/>
    <property type="match status" value="1"/>
</dbReference>
<dbReference type="GO" id="GO:0006457">
    <property type="term" value="P:protein folding"/>
    <property type="evidence" value="ECO:0007669"/>
    <property type="project" value="InterPro"/>
</dbReference>
<dbReference type="InterPro" id="IPR002130">
    <property type="entry name" value="Cyclophilin-type_PPIase_dom"/>
</dbReference>
<evidence type="ECO:0000259" key="6">
    <source>
        <dbReference type="PROSITE" id="PS50072"/>
    </source>
</evidence>
<dbReference type="PIRSF" id="PIRSF001467">
    <property type="entry name" value="Peptidylpro_ismrse"/>
    <property type="match status" value="1"/>
</dbReference>
<dbReference type="PANTHER" id="PTHR45625:SF4">
    <property type="entry name" value="PEPTIDYLPROLYL ISOMERASE DOMAIN AND WD REPEAT-CONTAINING PROTEIN 1"/>
    <property type="match status" value="1"/>
</dbReference>
<accession>A0A1G2K4D3</accession>
<comment type="function">
    <text evidence="1 5">PPIases accelerate the folding of proteins. It catalyzes the cis-trans isomerization of proline imidic peptide bonds in oligopeptides.</text>
</comment>
<dbReference type="InterPro" id="IPR020892">
    <property type="entry name" value="Cyclophilin-type_PPIase_CS"/>
</dbReference>
<dbReference type="Pfam" id="PF00160">
    <property type="entry name" value="Pro_isomerase"/>
    <property type="match status" value="1"/>
</dbReference>
<dbReference type="InterPro" id="IPR029000">
    <property type="entry name" value="Cyclophilin-like_dom_sf"/>
</dbReference>
<dbReference type="EC" id="5.2.1.8" evidence="5"/>
<dbReference type="PRINTS" id="PR00153">
    <property type="entry name" value="CSAPPISMRASE"/>
</dbReference>
<dbReference type="SUPFAM" id="SSF50891">
    <property type="entry name" value="Cyclophilin-like"/>
    <property type="match status" value="1"/>
</dbReference>
<dbReference type="AlphaFoldDB" id="A0A1G2K4D3"/>
<dbReference type="GO" id="GO:0003755">
    <property type="term" value="F:peptidyl-prolyl cis-trans isomerase activity"/>
    <property type="evidence" value="ECO:0007669"/>
    <property type="project" value="UniProtKB-UniRule"/>
</dbReference>
<organism evidence="7 8">
    <name type="scientific">Candidatus Sungbacteria bacterium RIFCSPHIGHO2_01_FULL_47_32</name>
    <dbReference type="NCBI Taxonomy" id="1802264"/>
    <lineage>
        <taxon>Bacteria</taxon>
        <taxon>Candidatus Sungiibacteriota</taxon>
    </lineage>
</organism>
<dbReference type="PROSITE" id="PS00170">
    <property type="entry name" value="CSA_PPIASE_1"/>
    <property type="match status" value="1"/>
</dbReference>
<sequence>MHRVTIKTNMGKIQFETFDADAPKTVQNFLTLAGKKFYDGTIFHRVVKGFVIQGGDPTGTGTGGPGYKFEDELNPNTDSHKTGYQKGVVAMANAGPNTNGSQFFIMLENNPQLPRNYSIFGKVVSGQDVVDAIGQVQVGAGDKPMKPVMMTSVTAEEVK</sequence>
<comment type="similarity">
    <text evidence="2 5">Belongs to the cyclophilin-type PPIase family.</text>
</comment>
<evidence type="ECO:0000313" key="8">
    <source>
        <dbReference type="Proteomes" id="UP000177152"/>
    </source>
</evidence>
<dbReference type="EMBL" id="MHQC01000046">
    <property type="protein sequence ID" value="OGZ94023.1"/>
    <property type="molecule type" value="Genomic_DNA"/>
</dbReference>
<comment type="catalytic activity">
    <reaction evidence="5">
        <text>[protein]-peptidylproline (omega=180) = [protein]-peptidylproline (omega=0)</text>
        <dbReference type="Rhea" id="RHEA:16237"/>
        <dbReference type="Rhea" id="RHEA-COMP:10747"/>
        <dbReference type="Rhea" id="RHEA-COMP:10748"/>
        <dbReference type="ChEBI" id="CHEBI:83833"/>
        <dbReference type="ChEBI" id="CHEBI:83834"/>
        <dbReference type="EC" id="5.2.1.8"/>
    </reaction>
</comment>
<reference evidence="7 8" key="1">
    <citation type="journal article" date="2016" name="Nat. Commun.">
        <title>Thousands of microbial genomes shed light on interconnected biogeochemical processes in an aquifer system.</title>
        <authorList>
            <person name="Anantharaman K."/>
            <person name="Brown C.T."/>
            <person name="Hug L.A."/>
            <person name="Sharon I."/>
            <person name="Castelle C.J."/>
            <person name="Probst A.J."/>
            <person name="Thomas B.C."/>
            <person name="Singh A."/>
            <person name="Wilkins M.J."/>
            <person name="Karaoz U."/>
            <person name="Brodie E.L."/>
            <person name="Williams K.H."/>
            <person name="Hubbard S.S."/>
            <person name="Banfield J.F."/>
        </authorList>
    </citation>
    <scope>NUCLEOTIDE SEQUENCE [LARGE SCALE GENOMIC DNA]</scope>
</reference>
<evidence type="ECO:0000256" key="1">
    <source>
        <dbReference type="ARBA" id="ARBA00002388"/>
    </source>
</evidence>
<dbReference type="InterPro" id="IPR044666">
    <property type="entry name" value="Cyclophilin_A-like"/>
</dbReference>
<evidence type="ECO:0000313" key="7">
    <source>
        <dbReference type="EMBL" id="OGZ94023.1"/>
    </source>
</evidence>
<name>A0A1G2K4D3_9BACT</name>
<evidence type="ECO:0000256" key="4">
    <source>
        <dbReference type="ARBA" id="ARBA00023235"/>
    </source>
</evidence>